<keyword evidence="9" id="KW-1185">Reference proteome</keyword>
<protein>
    <recommendedName>
        <fullName evidence="10">Membrane protein involved in aromatic hydrocarbon degradation</fullName>
    </recommendedName>
</protein>
<dbReference type="eggNOG" id="COG2067">
    <property type="taxonomic scope" value="Bacteria"/>
</dbReference>
<keyword evidence="7" id="KW-0998">Cell outer membrane</keyword>
<dbReference type="InterPro" id="IPR005017">
    <property type="entry name" value="OMPP1/FadL/TodX"/>
</dbReference>
<dbReference type="PANTHER" id="PTHR35093:SF8">
    <property type="entry name" value="OUTER MEMBRANE PROTEIN NMB0088-RELATED"/>
    <property type="match status" value="1"/>
</dbReference>
<dbReference type="EMBL" id="CP002349">
    <property type="protein sequence ID" value="ADR23682.1"/>
    <property type="molecule type" value="Genomic_DNA"/>
</dbReference>
<evidence type="ECO:0000313" key="8">
    <source>
        <dbReference type="EMBL" id="ADR23682.1"/>
    </source>
</evidence>
<organism evidence="8 9">
    <name type="scientific">Marivirga tractuosa (strain ATCC 23168 / DSM 4126 / NBRC 15989 / NCIMB 1408 / VKM B-1430 / H-43)</name>
    <name type="common">Microscilla tractuosa</name>
    <name type="synonym">Flexibacter tractuosus</name>
    <dbReference type="NCBI Taxonomy" id="643867"/>
    <lineage>
        <taxon>Bacteria</taxon>
        <taxon>Pseudomonadati</taxon>
        <taxon>Bacteroidota</taxon>
        <taxon>Cytophagia</taxon>
        <taxon>Cytophagales</taxon>
        <taxon>Marivirgaceae</taxon>
        <taxon>Marivirga</taxon>
    </lineage>
</organism>
<keyword evidence="6" id="KW-0472">Membrane</keyword>
<dbReference type="AlphaFoldDB" id="E4TQI9"/>
<evidence type="ECO:0000256" key="4">
    <source>
        <dbReference type="ARBA" id="ARBA00022692"/>
    </source>
</evidence>
<keyword evidence="3" id="KW-1134">Transmembrane beta strand</keyword>
<dbReference type="STRING" id="643867.Ftrac_3715"/>
<evidence type="ECO:0000313" key="9">
    <source>
        <dbReference type="Proteomes" id="UP000008720"/>
    </source>
</evidence>
<evidence type="ECO:0000256" key="5">
    <source>
        <dbReference type="ARBA" id="ARBA00022729"/>
    </source>
</evidence>
<name>E4TQI9_MARTH</name>
<keyword evidence="5" id="KW-0732">Signal</keyword>
<dbReference type="SUPFAM" id="SSF56935">
    <property type="entry name" value="Porins"/>
    <property type="match status" value="1"/>
</dbReference>
<dbReference type="GO" id="GO:0009279">
    <property type="term" value="C:cell outer membrane"/>
    <property type="evidence" value="ECO:0007669"/>
    <property type="project" value="UniProtKB-SubCell"/>
</dbReference>
<keyword evidence="4" id="KW-0812">Transmembrane</keyword>
<dbReference type="PANTHER" id="PTHR35093">
    <property type="entry name" value="OUTER MEMBRANE PROTEIN NMB0088-RELATED"/>
    <property type="match status" value="1"/>
</dbReference>
<proteinExistence type="inferred from homology"/>
<dbReference type="GO" id="GO:0015483">
    <property type="term" value="F:long-chain fatty acid transporting porin activity"/>
    <property type="evidence" value="ECO:0007669"/>
    <property type="project" value="TreeGrafter"/>
</dbReference>
<accession>E4TQI9</accession>
<dbReference type="Proteomes" id="UP000008720">
    <property type="component" value="Chromosome"/>
</dbReference>
<dbReference type="Gene3D" id="2.40.160.60">
    <property type="entry name" value="Outer membrane protein transport protein (OMPP1/FadL/TodX)"/>
    <property type="match status" value="1"/>
</dbReference>
<evidence type="ECO:0008006" key="10">
    <source>
        <dbReference type="Google" id="ProtNLM"/>
    </source>
</evidence>
<evidence type="ECO:0000256" key="7">
    <source>
        <dbReference type="ARBA" id="ARBA00023237"/>
    </source>
</evidence>
<reference evidence="8 9" key="1">
    <citation type="journal article" date="2011" name="Stand. Genomic Sci.">
        <title>Complete genome sequence of Marivirga tractuosa type strain (H-43).</title>
        <authorList>
            <person name="Pagani I."/>
            <person name="Chertkov O."/>
            <person name="Lapidus A."/>
            <person name="Lucas S."/>
            <person name="Del Rio T.G."/>
            <person name="Tice H."/>
            <person name="Copeland A."/>
            <person name="Cheng J.F."/>
            <person name="Nolan M."/>
            <person name="Saunders E."/>
            <person name="Pitluck S."/>
            <person name="Held B."/>
            <person name="Goodwin L."/>
            <person name="Liolios K."/>
            <person name="Ovchinikova G."/>
            <person name="Ivanova N."/>
            <person name="Mavromatis K."/>
            <person name="Pati A."/>
            <person name="Chen A."/>
            <person name="Palaniappan K."/>
            <person name="Land M."/>
            <person name="Hauser L."/>
            <person name="Jeffries C.D."/>
            <person name="Detter J.C."/>
            <person name="Han C."/>
            <person name="Tapia R."/>
            <person name="Ngatchou-Djao O.D."/>
            <person name="Rohde M."/>
            <person name="Goker M."/>
            <person name="Spring S."/>
            <person name="Sikorski J."/>
            <person name="Woyke T."/>
            <person name="Bristow J."/>
            <person name="Eisen J.A."/>
            <person name="Markowitz V."/>
            <person name="Hugenholtz P."/>
            <person name="Klenk H.P."/>
            <person name="Kyrpides N.C."/>
        </authorList>
    </citation>
    <scope>NUCLEOTIDE SEQUENCE [LARGE SCALE GENOMIC DNA]</scope>
    <source>
        <strain evidence="9">ATCC 23168 / DSM 4126 / NBRC 15989 / NCIMB 1408 / VKM B-1430 / H-43</strain>
    </source>
</reference>
<dbReference type="HOGENOM" id="CLU_034649_0_0_10"/>
<evidence type="ECO:0000256" key="3">
    <source>
        <dbReference type="ARBA" id="ARBA00022452"/>
    </source>
</evidence>
<dbReference type="OrthoDB" id="9765571at2"/>
<evidence type="ECO:0000256" key="2">
    <source>
        <dbReference type="ARBA" id="ARBA00008163"/>
    </source>
</evidence>
<dbReference type="KEGG" id="mtt:Ftrac_3715"/>
<gene>
    <name evidence="8" type="ordered locus">Ftrac_3715</name>
</gene>
<sequence>MKTLKYFFIIIIGVLGSNNLYSQISPYTADAVRFSQTDGGGTARFVALGGANVSLGGDISSISANPAGLGFYNRSSWAISPVLRIGGFNSTYNVNYNDPSLNENFNNSNYGLNIQVPNMGMVFHNRFEEYAGSKWVSGTFGIAINQKQSFYNNINYSGNVNPENGIPSDFMESMLSPFINEDGQLKRYQTESGYNQDFATNPYSDLASFIDLLVIFDVEDETGNFLGYEVDRYDYDQLGSVRQNENISTYSGLTTLDFSYGANYNDKLYLGAGLNINFLNYRQEKTFTERPSNTILNRYEVNEETIISGAGLGLTVGAIYKPINIINLGLSYTSPTIMSINETQEIRMQSFFADGSRPESDLLNEVPSYSFMIPQKISAGATFFLSKHGFATADVEYVDYESARFNSNNGAFGGDTPEVGRDLRSTFNLKAGLEARLDVFRARVGYAYFDNPYNTGFEQGRDAISGGIGILRNGFTADLTYSLSRFTNPTYTPYQKRVVANSNTVDSQSNISNFRLTIGKNF</sequence>
<comment type="similarity">
    <text evidence="2">Belongs to the OmpP1/FadL family.</text>
</comment>
<evidence type="ECO:0000256" key="1">
    <source>
        <dbReference type="ARBA" id="ARBA00004571"/>
    </source>
</evidence>
<comment type="subcellular location">
    <subcellularLocation>
        <location evidence="1">Cell outer membrane</location>
        <topology evidence="1">Multi-pass membrane protein</topology>
    </subcellularLocation>
</comment>
<evidence type="ECO:0000256" key="6">
    <source>
        <dbReference type="ARBA" id="ARBA00023136"/>
    </source>
</evidence>
<dbReference type="RefSeq" id="WP_013455824.1">
    <property type="nucleotide sequence ID" value="NC_014759.1"/>
</dbReference>